<sequence length="758" mass="83867">MAGARSKSKSTATPKSKKPPPKPNGNILSYFSKVPAANQSPKPSSGANAASPQSLKRKSDGGLDENEERRAKLTKALEDEFGTGDINQEEEDDDDDDLRSLFEDDGEDLSSSAPISLNTGETPTLPAKATSPPLDLAGPRSEAKTADCFMCGKVLSGLSESEANAHVNDCLDRAGTEMQKRAEHDEICEGQVIEAALNNKEKEVIVIDDEGHDIKPKMDTEESTGDAAFKLPHEEGEYFDDLDPANDPSDYEDEEEEEDLPNQANQLEEAEEEDPSRVEPLNSDDAPGTRVAPIAPMFLPRKPKPKPTAFTALMDHTAEKPKGRRKRRNQANPSEGGTPQAPPRPCPFYKKLFQGIITVDAFRYSKIEGCNAYFLSHFHSDHYMGLSSSWCHGPIYCSRATANLLKLRLRVKAQYIHELPWDTDITIPNCNGIKVRLLDANHCPGSALFLFTTLANRRVLHTGDFRATTSMIKHPSLFGRHIHELYLDTTYLSPKYSFPHTLDVLSACSGLISSLMAPKPGIANMLRAFRPSAPAPPRGHLLVLIGTYSIGKERLAVSIARAIGSKIHVPESKYPTYLALEDPLLTSLLTTNPHNAQVHLTPLGNISIQGLKEYLEPFLPTPRKPASFNRIVGIKPTGWTYTPPASRNTVNPTVREVLNSEDWESPYKREDMKPVRGSNDTVALYEVPYSEHSGFRDLTRFCCGLDIGKIIATVGVGGEKTRREMAAWMEKWKEDRKRFGLWREKAVREKEGPGTSFI</sequence>
<name>A0A3N4IIA2_ASCIM</name>
<evidence type="ECO:0000313" key="9">
    <source>
        <dbReference type="Proteomes" id="UP000275078"/>
    </source>
</evidence>
<feature type="compositionally biased region" description="Polar residues" evidence="6">
    <location>
        <begin position="109"/>
        <end position="122"/>
    </location>
</feature>
<dbReference type="GO" id="GO:0006303">
    <property type="term" value="P:double-strand break repair via nonhomologous end joining"/>
    <property type="evidence" value="ECO:0007669"/>
    <property type="project" value="TreeGrafter"/>
</dbReference>
<evidence type="ECO:0000256" key="2">
    <source>
        <dbReference type="ARBA" id="ARBA00010304"/>
    </source>
</evidence>
<evidence type="ECO:0000259" key="7">
    <source>
        <dbReference type="SMART" id="SM00849"/>
    </source>
</evidence>
<feature type="compositionally biased region" description="Acidic residues" evidence="6">
    <location>
        <begin position="237"/>
        <end position="260"/>
    </location>
</feature>
<dbReference type="Pfam" id="PF07522">
    <property type="entry name" value="DRMBL"/>
    <property type="match status" value="1"/>
</dbReference>
<evidence type="ECO:0000256" key="4">
    <source>
        <dbReference type="ARBA" id="ARBA00023204"/>
    </source>
</evidence>
<reference evidence="8 9" key="1">
    <citation type="journal article" date="2018" name="Nat. Ecol. Evol.">
        <title>Pezizomycetes genomes reveal the molecular basis of ectomycorrhizal truffle lifestyle.</title>
        <authorList>
            <person name="Murat C."/>
            <person name="Payen T."/>
            <person name="Noel B."/>
            <person name="Kuo A."/>
            <person name="Morin E."/>
            <person name="Chen J."/>
            <person name="Kohler A."/>
            <person name="Krizsan K."/>
            <person name="Balestrini R."/>
            <person name="Da Silva C."/>
            <person name="Montanini B."/>
            <person name="Hainaut M."/>
            <person name="Levati E."/>
            <person name="Barry K.W."/>
            <person name="Belfiori B."/>
            <person name="Cichocki N."/>
            <person name="Clum A."/>
            <person name="Dockter R.B."/>
            <person name="Fauchery L."/>
            <person name="Guy J."/>
            <person name="Iotti M."/>
            <person name="Le Tacon F."/>
            <person name="Lindquist E.A."/>
            <person name="Lipzen A."/>
            <person name="Malagnac F."/>
            <person name="Mello A."/>
            <person name="Molinier V."/>
            <person name="Miyauchi S."/>
            <person name="Poulain J."/>
            <person name="Riccioni C."/>
            <person name="Rubini A."/>
            <person name="Sitrit Y."/>
            <person name="Splivallo R."/>
            <person name="Traeger S."/>
            <person name="Wang M."/>
            <person name="Zifcakova L."/>
            <person name="Wipf D."/>
            <person name="Zambonelli A."/>
            <person name="Paolocci F."/>
            <person name="Nowrousian M."/>
            <person name="Ottonello S."/>
            <person name="Baldrian P."/>
            <person name="Spatafora J.W."/>
            <person name="Henrissat B."/>
            <person name="Nagy L.G."/>
            <person name="Aury J.M."/>
            <person name="Wincker P."/>
            <person name="Grigoriev I.V."/>
            <person name="Bonfante P."/>
            <person name="Martin F.M."/>
        </authorList>
    </citation>
    <scope>NUCLEOTIDE SEQUENCE [LARGE SCALE GENOMIC DNA]</scope>
    <source>
        <strain evidence="8 9">RN42</strain>
    </source>
</reference>
<feature type="compositionally biased region" description="Acidic residues" evidence="6">
    <location>
        <begin position="79"/>
        <end position="108"/>
    </location>
</feature>
<keyword evidence="9" id="KW-1185">Reference proteome</keyword>
<dbReference type="GO" id="GO:0036297">
    <property type="term" value="P:interstrand cross-link repair"/>
    <property type="evidence" value="ECO:0007669"/>
    <property type="project" value="TreeGrafter"/>
</dbReference>
<protein>
    <submittedName>
        <fullName evidence="8">DRMBL-domain-containing protein</fullName>
    </submittedName>
</protein>
<evidence type="ECO:0000256" key="1">
    <source>
        <dbReference type="ARBA" id="ARBA00004123"/>
    </source>
</evidence>
<evidence type="ECO:0000256" key="3">
    <source>
        <dbReference type="ARBA" id="ARBA00022763"/>
    </source>
</evidence>
<dbReference type="EMBL" id="ML119654">
    <property type="protein sequence ID" value="RPA85356.1"/>
    <property type="molecule type" value="Genomic_DNA"/>
</dbReference>
<gene>
    <name evidence="8" type="ORF">BJ508DRAFT_322798</name>
</gene>
<dbReference type="SUPFAM" id="SSF56281">
    <property type="entry name" value="Metallo-hydrolase/oxidoreductase"/>
    <property type="match status" value="1"/>
</dbReference>
<feature type="compositionally biased region" description="Basic and acidic residues" evidence="6">
    <location>
        <begin position="57"/>
        <end position="78"/>
    </location>
</feature>
<dbReference type="InterPro" id="IPR036866">
    <property type="entry name" value="RibonucZ/Hydroxyglut_hydro"/>
</dbReference>
<keyword evidence="5" id="KW-0539">Nucleus</keyword>
<dbReference type="Pfam" id="PF12706">
    <property type="entry name" value="Lactamase_B_2"/>
    <property type="match status" value="1"/>
</dbReference>
<dbReference type="OrthoDB" id="262529at2759"/>
<dbReference type="GO" id="GO:0005634">
    <property type="term" value="C:nucleus"/>
    <property type="evidence" value="ECO:0007669"/>
    <property type="project" value="UniProtKB-SubCell"/>
</dbReference>
<feature type="compositionally biased region" description="Polar residues" evidence="6">
    <location>
        <begin position="37"/>
        <end position="54"/>
    </location>
</feature>
<dbReference type="SMART" id="SM00849">
    <property type="entry name" value="Lactamase_B"/>
    <property type="match status" value="1"/>
</dbReference>
<dbReference type="PANTHER" id="PTHR23240">
    <property type="entry name" value="DNA CROSS-LINK REPAIR PROTEIN PSO2/SNM1-RELATED"/>
    <property type="match status" value="1"/>
</dbReference>
<comment type="subcellular location">
    <subcellularLocation>
        <location evidence="1">Nucleus</location>
    </subcellularLocation>
</comment>
<keyword evidence="3" id="KW-0227">DNA damage</keyword>
<accession>A0A3N4IIA2</accession>
<dbReference type="GO" id="GO:0035312">
    <property type="term" value="F:5'-3' DNA exonuclease activity"/>
    <property type="evidence" value="ECO:0007669"/>
    <property type="project" value="TreeGrafter"/>
</dbReference>
<dbReference type="Proteomes" id="UP000275078">
    <property type="component" value="Unassembled WGS sequence"/>
</dbReference>
<feature type="region of interest" description="Disordered" evidence="6">
    <location>
        <begin position="235"/>
        <end position="344"/>
    </location>
</feature>
<dbReference type="GO" id="GO:0003684">
    <property type="term" value="F:damaged DNA binding"/>
    <property type="evidence" value="ECO:0007669"/>
    <property type="project" value="TreeGrafter"/>
</dbReference>
<feature type="domain" description="Metallo-beta-lactamase" evidence="7">
    <location>
        <begin position="191"/>
        <end position="500"/>
    </location>
</feature>
<organism evidence="8 9">
    <name type="scientific">Ascobolus immersus RN42</name>
    <dbReference type="NCBI Taxonomy" id="1160509"/>
    <lineage>
        <taxon>Eukaryota</taxon>
        <taxon>Fungi</taxon>
        <taxon>Dikarya</taxon>
        <taxon>Ascomycota</taxon>
        <taxon>Pezizomycotina</taxon>
        <taxon>Pezizomycetes</taxon>
        <taxon>Pezizales</taxon>
        <taxon>Ascobolaceae</taxon>
        <taxon>Ascobolus</taxon>
    </lineage>
</organism>
<keyword evidence="4" id="KW-0234">DNA repair</keyword>
<dbReference type="InterPro" id="IPR001279">
    <property type="entry name" value="Metallo-B-lactamas"/>
</dbReference>
<proteinExistence type="inferred from homology"/>
<dbReference type="Gene3D" id="3.40.50.12650">
    <property type="match status" value="1"/>
</dbReference>
<evidence type="ECO:0000256" key="5">
    <source>
        <dbReference type="ARBA" id="ARBA00023242"/>
    </source>
</evidence>
<evidence type="ECO:0000256" key="6">
    <source>
        <dbReference type="SAM" id="MobiDB-lite"/>
    </source>
</evidence>
<feature type="region of interest" description="Disordered" evidence="6">
    <location>
        <begin position="1"/>
        <end position="142"/>
    </location>
</feature>
<dbReference type="PANTHER" id="PTHR23240:SF6">
    <property type="entry name" value="DNA CROSS-LINK REPAIR 1A PROTEIN"/>
    <property type="match status" value="1"/>
</dbReference>
<dbReference type="AlphaFoldDB" id="A0A3N4IIA2"/>
<comment type="similarity">
    <text evidence="2">Belongs to the DNA repair metallo-beta-lactamase (DRMBL) family.</text>
</comment>
<dbReference type="Gene3D" id="3.60.15.10">
    <property type="entry name" value="Ribonuclease Z/Hydroxyacylglutathione hydrolase-like"/>
    <property type="match status" value="1"/>
</dbReference>
<dbReference type="CDD" id="cd16273">
    <property type="entry name" value="SNM1A-1C-like_MBL-fold"/>
    <property type="match status" value="1"/>
</dbReference>
<dbReference type="STRING" id="1160509.A0A3N4IIA2"/>
<dbReference type="FunFam" id="3.60.15.10:FF:000010">
    <property type="entry name" value="DNA cross-link repair 1A"/>
    <property type="match status" value="1"/>
</dbReference>
<dbReference type="InterPro" id="IPR011084">
    <property type="entry name" value="DRMBL"/>
</dbReference>
<evidence type="ECO:0000313" key="8">
    <source>
        <dbReference type="EMBL" id="RPA85356.1"/>
    </source>
</evidence>